<dbReference type="AlphaFoldDB" id="Q0EZW3"/>
<dbReference type="eggNOG" id="COG3824">
    <property type="taxonomic scope" value="Bacteria"/>
</dbReference>
<organism evidence="1 2">
    <name type="scientific">Mariprofundus ferrooxydans PV-1</name>
    <dbReference type="NCBI Taxonomy" id="314345"/>
    <lineage>
        <taxon>Bacteria</taxon>
        <taxon>Pseudomonadati</taxon>
        <taxon>Pseudomonadota</taxon>
        <taxon>Candidatius Mariprofundia</taxon>
        <taxon>Mariprofundales</taxon>
        <taxon>Mariprofundaceae</taxon>
        <taxon>Mariprofundus</taxon>
    </lineage>
</organism>
<dbReference type="OrthoDB" id="9806895at2"/>
<dbReference type="Proteomes" id="UP000005297">
    <property type="component" value="Unassembled WGS sequence"/>
</dbReference>
<dbReference type="EMBL" id="AATS01000005">
    <property type="protein sequence ID" value="EAU54921.1"/>
    <property type="molecule type" value="Genomic_DNA"/>
</dbReference>
<reference evidence="1 2" key="1">
    <citation type="submission" date="2006-09" db="EMBL/GenBank/DDBJ databases">
        <authorList>
            <person name="Emerson D."/>
            <person name="Ferriera S."/>
            <person name="Johnson J."/>
            <person name="Kravitz S."/>
            <person name="Halpern A."/>
            <person name="Remington K."/>
            <person name="Beeson K."/>
            <person name="Tran B."/>
            <person name="Rogers Y.-H."/>
            <person name="Friedman R."/>
            <person name="Venter J.C."/>
        </authorList>
    </citation>
    <scope>NUCLEOTIDE SEQUENCE [LARGE SCALE GENOMIC DNA]</scope>
    <source>
        <strain evidence="1 2">PV-1</strain>
    </source>
</reference>
<accession>Q0EZW3</accession>
<protein>
    <recommendedName>
        <fullName evidence="3">Acetylglutamate kinase</fullName>
    </recommendedName>
</protein>
<dbReference type="Pfam" id="PF06262">
    <property type="entry name" value="Zincin_1"/>
    <property type="match status" value="1"/>
</dbReference>
<dbReference type="CDD" id="cd12952">
    <property type="entry name" value="MMP_ACEL2062"/>
    <property type="match status" value="1"/>
</dbReference>
<evidence type="ECO:0008006" key="3">
    <source>
        <dbReference type="Google" id="ProtNLM"/>
    </source>
</evidence>
<evidence type="ECO:0000313" key="2">
    <source>
        <dbReference type="Proteomes" id="UP000005297"/>
    </source>
</evidence>
<dbReference type="STRING" id="314344.AL013_11180"/>
<comment type="caution">
    <text evidence="1">The sequence shown here is derived from an EMBL/GenBank/DDBJ whole genome shotgun (WGS) entry which is preliminary data.</text>
</comment>
<proteinExistence type="predicted"/>
<sequence length="129" mass="14236">MDTDQFQSLAQEALNTLPEPFLLAMENVVIVVEDYADSEVLRKMQLSSAYDLLGLYEGVPLTVRESGAAGSLPEMIRLYREPILSMCRQTGECIGDCIADVLIHEIGHHFGFSDAEMEAIESGRVEARG</sequence>
<name>Q0EZW3_9PROT</name>
<evidence type="ECO:0000313" key="1">
    <source>
        <dbReference type="EMBL" id="EAU54921.1"/>
    </source>
</evidence>
<dbReference type="InterPro" id="IPR010428">
    <property type="entry name" value="Zincin_1"/>
</dbReference>
<gene>
    <name evidence="1" type="ORF">SPV1_09508</name>
</gene>
<dbReference type="Gene3D" id="3.30.2010.20">
    <property type="match status" value="1"/>
</dbReference>
<dbReference type="InParanoid" id="Q0EZW3"/>
<keyword evidence="2" id="KW-1185">Reference proteome</keyword>
<dbReference type="InterPro" id="IPR038555">
    <property type="entry name" value="Zincin_1_sf"/>
</dbReference>
<dbReference type="SUPFAM" id="SSF55486">
    <property type="entry name" value="Metalloproteases ('zincins'), catalytic domain"/>
    <property type="match status" value="1"/>
</dbReference>
<dbReference type="HOGENOM" id="CLU_123836_0_0_0"/>
<dbReference type="RefSeq" id="WP_009849422.1">
    <property type="nucleotide sequence ID" value="NZ_DS022294.1"/>
</dbReference>